<dbReference type="PANTHER" id="PTHR43135">
    <property type="entry name" value="ALPHA-D-RIBOSE 1-METHYLPHOSPHONATE 5-TRIPHOSPHATE DIPHOSPHATASE"/>
    <property type="match status" value="1"/>
</dbReference>
<feature type="chain" id="PRO_5019816984" evidence="1">
    <location>
        <begin position="21"/>
        <end position="423"/>
    </location>
</feature>
<dbReference type="InterPro" id="IPR006680">
    <property type="entry name" value="Amidohydro-rel"/>
</dbReference>
<dbReference type="InterPro" id="IPR051781">
    <property type="entry name" value="Metallo-dep_Hydrolase"/>
</dbReference>
<dbReference type="Gene3D" id="3.20.20.140">
    <property type="entry name" value="Metal-dependent hydrolases"/>
    <property type="match status" value="1"/>
</dbReference>
<reference evidence="3 4" key="1">
    <citation type="submission" date="2018-10" db="EMBL/GenBank/DDBJ databases">
        <title>Genomic Encyclopedia of Type Strains, Phase IV (KMG-IV): sequencing the most valuable type-strain genomes for metagenomic binning, comparative biology and taxonomic classification.</title>
        <authorList>
            <person name="Goeker M."/>
        </authorList>
    </citation>
    <scope>NUCLEOTIDE SEQUENCE [LARGE SCALE GENOMIC DNA]</scope>
    <source>
        <strain evidence="3 4">DSM 4734</strain>
    </source>
</reference>
<gene>
    <name evidence="3" type="ORF">C7435_0981</name>
</gene>
<name>A0A495DK76_9PROT</name>
<dbReference type="SUPFAM" id="SSF51556">
    <property type="entry name" value="Metallo-dependent hydrolases"/>
    <property type="match status" value="1"/>
</dbReference>
<evidence type="ECO:0000256" key="1">
    <source>
        <dbReference type="SAM" id="SignalP"/>
    </source>
</evidence>
<protein>
    <submittedName>
        <fullName evidence="3">Imidazolonepropionase-like amidohydrolase</fullName>
    </submittedName>
</protein>
<sequence>MKTLIPALALALASAAPGLAQSYAVTNGRVVTNTDQGIIANGTVLIRDGNIVAVGTDVTIPADTDVIDANGGWITPGLFAPVTQIGLIEVALEGSTTDAGANDSPYSVALDVSDGFNPAGTHIAATRVRGVTRAAIYPSTGHNIFAGHGALVETSGAADSIFNSGSFVYADLSQSGASTAGGSRPAAWAYLEAAFNDARGYPGRFSADHEGDALNRYDAQALLPVVRGRVPLVLNIDRAADLRRAIRFQADNAPVQIIIDGGAEAWLVADELAAAGIPVLLDPLRNLPASFDEIAATLSGAQRLHDAGVVVAYTTQTSDGYYNARLITQHAGNAVANGVAWDQAFRSITLTPAEIYGMGDRYGALATGYAGDVVVWDGDPLEVMSSPLAVLIDGEATAMDSRQSRLRDRYINITDETPFAYRR</sequence>
<dbReference type="EMBL" id="RBIM01000002">
    <property type="protein sequence ID" value="RKR03033.1"/>
    <property type="molecule type" value="Genomic_DNA"/>
</dbReference>
<feature type="signal peptide" evidence="1">
    <location>
        <begin position="1"/>
        <end position="20"/>
    </location>
</feature>
<dbReference type="Pfam" id="PF01979">
    <property type="entry name" value="Amidohydro_1"/>
    <property type="match status" value="1"/>
</dbReference>
<feature type="domain" description="Amidohydrolase-related" evidence="2">
    <location>
        <begin position="277"/>
        <end position="385"/>
    </location>
</feature>
<dbReference type="GO" id="GO:0016810">
    <property type="term" value="F:hydrolase activity, acting on carbon-nitrogen (but not peptide) bonds"/>
    <property type="evidence" value="ECO:0007669"/>
    <property type="project" value="InterPro"/>
</dbReference>
<evidence type="ECO:0000313" key="4">
    <source>
        <dbReference type="Proteomes" id="UP000273675"/>
    </source>
</evidence>
<evidence type="ECO:0000259" key="2">
    <source>
        <dbReference type="Pfam" id="PF01979"/>
    </source>
</evidence>
<dbReference type="PANTHER" id="PTHR43135:SF3">
    <property type="entry name" value="ALPHA-D-RIBOSE 1-METHYLPHOSPHONATE 5-TRIPHOSPHATE DIPHOSPHATASE"/>
    <property type="match status" value="1"/>
</dbReference>
<organism evidence="3 4">
    <name type="scientific">Maricaulis maris</name>
    <dbReference type="NCBI Taxonomy" id="74318"/>
    <lineage>
        <taxon>Bacteria</taxon>
        <taxon>Pseudomonadati</taxon>
        <taxon>Pseudomonadota</taxon>
        <taxon>Alphaproteobacteria</taxon>
        <taxon>Maricaulales</taxon>
        <taxon>Maricaulaceae</taxon>
        <taxon>Maricaulis</taxon>
    </lineage>
</organism>
<evidence type="ECO:0000313" key="3">
    <source>
        <dbReference type="EMBL" id="RKR03033.1"/>
    </source>
</evidence>
<keyword evidence="1" id="KW-0732">Signal</keyword>
<dbReference type="AlphaFoldDB" id="A0A495DK76"/>
<accession>A0A495DK76</accession>
<dbReference type="SUPFAM" id="SSF51338">
    <property type="entry name" value="Composite domain of metallo-dependent hydrolases"/>
    <property type="match status" value="1"/>
</dbReference>
<comment type="caution">
    <text evidence="3">The sequence shown here is derived from an EMBL/GenBank/DDBJ whole genome shotgun (WGS) entry which is preliminary data.</text>
</comment>
<dbReference type="Proteomes" id="UP000273675">
    <property type="component" value="Unassembled WGS sequence"/>
</dbReference>
<dbReference type="Gene3D" id="2.30.40.10">
    <property type="entry name" value="Urease, subunit C, domain 1"/>
    <property type="match status" value="1"/>
</dbReference>
<dbReference type="InterPro" id="IPR011059">
    <property type="entry name" value="Metal-dep_hydrolase_composite"/>
</dbReference>
<keyword evidence="3" id="KW-0378">Hydrolase</keyword>
<dbReference type="RefSeq" id="WP_075190730.1">
    <property type="nucleotide sequence ID" value="NZ_RBIM01000002.1"/>
</dbReference>
<dbReference type="InterPro" id="IPR032466">
    <property type="entry name" value="Metal_Hydrolase"/>
</dbReference>
<proteinExistence type="predicted"/>